<dbReference type="InterPro" id="IPR001708">
    <property type="entry name" value="YidC/ALB3/OXA1/COX18"/>
</dbReference>
<evidence type="ECO:0000256" key="5">
    <source>
        <dbReference type="ARBA" id="ARBA00022946"/>
    </source>
</evidence>
<evidence type="ECO:0000256" key="4">
    <source>
        <dbReference type="ARBA" id="ARBA00022792"/>
    </source>
</evidence>
<keyword evidence="3 9" id="KW-0812">Transmembrane</keyword>
<dbReference type="EMBL" id="KN823025">
    <property type="protein sequence ID" value="KIO26383.1"/>
    <property type="molecule type" value="Genomic_DNA"/>
</dbReference>
<keyword evidence="10" id="KW-0175">Coiled coil</keyword>
<feature type="transmembrane region" description="Helical" evidence="12">
    <location>
        <begin position="6"/>
        <end position="23"/>
    </location>
</feature>
<evidence type="ECO:0000256" key="6">
    <source>
        <dbReference type="ARBA" id="ARBA00022989"/>
    </source>
</evidence>
<reference evidence="14 15" key="1">
    <citation type="submission" date="2014-04" db="EMBL/GenBank/DDBJ databases">
        <authorList>
            <consortium name="DOE Joint Genome Institute"/>
            <person name="Kuo A."/>
            <person name="Girlanda M."/>
            <person name="Perotto S."/>
            <person name="Kohler A."/>
            <person name="Nagy L.G."/>
            <person name="Floudas D."/>
            <person name="Copeland A."/>
            <person name="Barry K.W."/>
            <person name="Cichocki N."/>
            <person name="Veneault-Fourrey C."/>
            <person name="LaButti K."/>
            <person name="Lindquist E.A."/>
            <person name="Lipzen A."/>
            <person name="Lundell T."/>
            <person name="Morin E."/>
            <person name="Murat C."/>
            <person name="Sun H."/>
            <person name="Tunlid A."/>
            <person name="Henrissat B."/>
            <person name="Grigoriev I.V."/>
            <person name="Hibbett D.S."/>
            <person name="Martin F."/>
            <person name="Nordberg H.P."/>
            <person name="Cantor M.N."/>
            <person name="Hua S.X."/>
        </authorList>
    </citation>
    <scope>NUCLEOTIDE SEQUENCE [LARGE SCALE GENOMIC DNA]</scope>
    <source>
        <strain evidence="14 15">MUT 4182</strain>
    </source>
</reference>
<evidence type="ECO:0000256" key="11">
    <source>
        <dbReference type="SAM" id="MobiDB-lite"/>
    </source>
</evidence>
<organism evidence="14 15">
    <name type="scientific">Tulasnella calospora MUT 4182</name>
    <dbReference type="NCBI Taxonomy" id="1051891"/>
    <lineage>
        <taxon>Eukaryota</taxon>
        <taxon>Fungi</taxon>
        <taxon>Dikarya</taxon>
        <taxon>Basidiomycota</taxon>
        <taxon>Agaricomycotina</taxon>
        <taxon>Agaricomycetes</taxon>
        <taxon>Cantharellales</taxon>
        <taxon>Tulasnellaceae</taxon>
        <taxon>Tulasnella</taxon>
    </lineage>
</organism>
<evidence type="ECO:0000313" key="15">
    <source>
        <dbReference type="Proteomes" id="UP000054248"/>
    </source>
</evidence>
<feature type="region of interest" description="Disordered" evidence="11">
    <location>
        <begin position="252"/>
        <end position="295"/>
    </location>
</feature>
<evidence type="ECO:0000259" key="13">
    <source>
        <dbReference type="Pfam" id="PF02096"/>
    </source>
</evidence>
<dbReference type="OrthoDB" id="2148490at2759"/>
<gene>
    <name evidence="14" type="ORF">M407DRAFT_201644</name>
</gene>
<keyword evidence="4" id="KW-0999">Mitochondrion inner membrane</keyword>
<dbReference type="CDD" id="cd20069">
    <property type="entry name" value="5TM_Oxa1-like"/>
    <property type="match status" value="1"/>
</dbReference>
<evidence type="ECO:0000256" key="1">
    <source>
        <dbReference type="ARBA" id="ARBA00004448"/>
    </source>
</evidence>
<reference evidence="15" key="2">
    <citation type="submission" date="2015-01" db="EMBL/GenBank/DDBJ databases">
        <title>Evolutionary Origins and Diversification of the Mycorrhizal Mutualists.</title>
        <authorList>
            <consortium name="DOE Joint Genome Institute"/>
            <consortium name="Mycorrhizal Genomics Consortium"/>
            <person name="Kohler A."/>
            <person name="Kuo A."/>
            <person name="Nagy L.G."/>
            <person name="Floudas D."/>
            <person name="Copeland A."/>
            <person name="Barry K.W."/>
            <person name="Cichocki N."/>
            <person name="Veneault-Fourrey C."/>
            <person name="LaButti K."/>
            <person name="Lindquist E.A."/>
            <person name="Lipzen A."/>
            <person name="Lundell T."/>
            <person name="Morin E."/>
            <person name="Murat C."/>
            <person name="Riley R."/>
            <person name="Ohm R."/>
            <person name="Sun H."/>
            <person name="Tunlid A."/>
            <person name="Henrissat B."/>
            <person name="Grigoriev I.V."/>
            <person name="Hibbett D.S."/>
            <person name="Martin F."/>
        </authorList>
    </citation>
    <scope>NUCLEOTIDE SEQUENCE [LARGE SCALE GENOMIC DNA]</scope>
    <source>
        <strain evidence="15">MUT 4182</strain>
    </source>
</reference>
<comment type="similarity">
    <text evidence="2 9">Belongs to the OXA1/ALB3/YidC family.</text>
</comment>
<keyword evidence="6 12" id="KW-1133">Transmembrane helix</keyword>
<feature type="domain" description="Membrane insertase YidC/Oxa/ALB C-terminal" evidence="13">
    <location>
        <begin position="3"/>
        <end position="195"/>
    </location>
</feature>
<keyword evidence="7" id="KW-0496">Mitochondrion</keyword>
<keyword evidence="15" id="KW-1185">Reference proteome</keyword>
<keyword evidence="5" id="KW-0809">Transit peptide</keyword>
<feature type="compositionally biased region" description="Basic and acidic residues" evidence="11">
    <location>
        <begin position="252"/>
        <end position="261"/>
    </location>
</feature>
<dbReference type="GO" id="GO:0032977">
    <property type="term" value="F:membrane insertase activity"/>
    <property type="evidence" value="ECO:0007669"/>
    <property type="project" value="InterPro"/>
</dbReference>
<name>A0A0C3KYE2_9AGAM</name>
<evidence type="ECO:0000256" key="8">
    <source>
        <dbReference type="ARBA" id="ARBA00023136"/>
    </source>
</evidence>
<feature type="compositionally biased region" description="Low complexity" evidence="11">
    <location>
        <begin position="262"/>
        <end position="277"/>
    </location>
</feature>
<dbReference type="PANTHER" id="PTHR12428">
    <property type="entry name" value="OXA1"/>
    <property type="match status" value="1"/>
</dbReference>
<feature type="coiled-coil region" evidence="10">
    <location>
        <begin position="39"/>
        <end position="66"/>
    </location>
</feature>
<dbReference type="AlphaFoldDB" id="A0A0C3KYE2"/>
<accession>A0A0C3KYE2</accession>
<protein>
    <recommendedName>
        <fullName evidence="13">Membrane insertase YidC/Oxa/ALB C-terminal domain-containing protein</fullName>
    </recommendedName>
</protein>
<evidence type="ECO:0000256" key="12">
    <source>
        <dbReference type="SAM" id="Phobius"/>
    </source>
</evidence>
<evidence type="ECO:0000256" key="2">
    <source>
        <dbReference type="ARBA" id="ARBA00009877"/>
    </source>
</evidence>
<proteinExistence type="inferred from homology"/>
<dbReference type="PANTHER" id="PTHR12428:SF66">
    <property type="entry name" value="MITOCHONDRIAL INNER MEMBRANE PROTEIN OXA1L"/>
    <property type="match status" value="1"/>
</dbReference>
<sequence length="295" mass="31853">MPWWATIISVAAVVRISMLPIHIRVTANNTRMAYITPKVKQATEAIQKAKENKDQAELMKAAMQMRQLYATAGASPLVGLLGLVQVPVALGMFFGVKWMCNLPVESMTTGGLAWFTDLTAADPTYVLPAVSTAAIIAMLRLSSADTPKTPETAHMSNGFTLLSIIGFPFLANLPAGVMIYFIGNGALQALQAAIFRIPSVRERAGFLPPPPHANSVPAPTMVETLKAGYNKLINFNKNRFEEIKRDAYERAEKDVKRRAAEAGRQAAKSAAQQAGKSPKQQLTGSSKKQAKAKAS</sequence>
<keyword evidence="8 12" id="KW-0472">Membrane</keyword>
<evidence type="ECO:0000256" key="10">
    <source>
        <dbReference type="SAM" id="Coils"/>
    </source>
</evidence>
<comment type="subcellular location">
    <subcellularLocation>
        <location evidence="9">Membrane</location>
        <topology evidence="9">Multi-pass membrane protein</topology>
    </subcellularLocation>
    <subcellularLocation>
        <location evidence="1">Mitochondrion inner membrane</location>
        <topology evidence="1">Multi-pass membrane protein</topology>
    </subcellularLocation>
</comment>
<dbReference type="GO" id="GO:0005743">
    <property type="term" value="C:mitochondrial inner membrane"/>
    <property type="evidence" value="ECO:0007669"/>
    <property type="project" value="UniProtKB-SubCell"/>
</dbReference>
<evidence type="ECO:0000256" key="9">
    <source>
        <dbReference type="RuleBase" id="RU003945"/>
    </source>
</evidence>
<feature type="transmembrane region" description="Helical" evidence="12">
    <location>
        <begin position="68"/>
        <end position="94"/>
    </location>
</feature>
<dbReference type="HOGENOM" id="CLU_029282_5_1_1"/>
<evidence type="ECO:0000256" key="3">
    <source>
        <dbReference type="ARBA" id="ARBA00022692"/>
    </source>
</evidence>
<dbReference type="GO" id="GO:0032979">
    <property type="term" value="P:protein insertion into mitochondrial inner membrane from matrix"/>
    <property type="evidence" value="ECO:0007669"/>
    <property type="project" value="TreeGrafter"/>
</dbReference>
<feature type="transmembrane region" description="Helical" evidence="12">
    <location>
        <begin position="124"/>
        <end position="141"/>
    </location>
</feature>
<dbReference type="InterPro" id="IPR028055">
    <property type="entry name" value="YidC/Oxa/ALB_C"/>
</dbReference>
<evidence type="ECO:0000313" key="14">
    <source>
        <dbReference type="EMBL" id="KIO26383.1"/>
    </source>
</evidence>
<dbReference type="STRING" id="1051891.A0A0C3KYE2"/>
<dbReference type="Pfam" id="PF02096">
    <property type="entry name" value="60KD_IMP"/>
    <property type="match status" value="1"/>
</dbReference>
<evidence type="ECO:0000256" key="7">
    <source>
        <dbReference type="ARBA" id="ARBA00023128"/>
    </source>
</evidence>
<dbReference type="Proteomes" id="UP000054248">
    <property type="component" value="Unassembled WGS sequence"/>
</dbReference>